<evidence type="ECO:0000256" key="2">
    <source>
        <dbReference type="SAM" id="MobiDB-lite"/>
    </source>
</evidence>
<dbReference type="EMBL" id="LVHG01000077">
    <property type="protein sequence ID" value="OAK58842.1"/>
    <property type="molecule type" value="Genomic_DNA"/>
</dbReference>
<keyword evidence="3" id="KW-0436">Ligase</keyword>
<dbReference type="PANTHER" id="PTHR35561:SF1">
    <property type="entry name" value="RNA 2',3'-CYCLIC PHOSPHODIESTERASE"/>
    <property type="match status" value="1"/>
</dbReference>
<dbReference type="Gene3D" id="3.90.1140.10">
    <property type="entry name" value="Cyclic phosphodiesterase"/>
    <property type="match status" value="1"/>
</dbReference>
<dbReference type="InterPro" id="IPR004175">
    <property type="entry name" value="RNA_CPDase"/>
</dbReference>
<keyword evidence="1" id="KW-0378">Hydrolase</keyword>
<organism evidence="3 4">
    <name type="scientific">Variovorax paradoxus</name>
    <dbReference type="NCBI Taxonomy" id="34073"/>
    <lineage>
        <taxon>Bacteria</taxon>
        <taxon>Pseudomonadati</taxon>
        <taxon>Pseudomonadota</taxon>
        <taxon>Betaproteobacteria</taxon>
        <taxon>Burkholderiales</taxon>
        <taxon>Comamonadaceae</taxon>
        <taxon>Variovorax</taxon>
    </lineage>
</organism>
<protein>
    <submittedName>
        <fullName evidence="3">2'-5' RNA ligase</fullName>
    </submittedName>
</protein>
<evidence type="ECO:0000313" key="3">
    <source>
        <dbReference type="EMBL" id="OAK58842.1"/>
    </source>
</evidence>
<dbReference type="Proteomes" id="UP000077852">
    <property type="component" value="Unassembled WGS sequence"/>
</dbReference>
<proteinExistence type="predicted"/>
<comment type="caution">
    <text evidence="3">The sequence shown here is derived from an EMBL/GenBank/DDBJ whole genome shotgun (WGS) entry which is preliminary data.</text>
</comment>
<dbReference type="RefSeq" id="WP_081270573.1">
    <property type="nucleotide sequence ID" value="NZ_LVHG01000077.1"/>
</dbReference>
<name>A0AA91DJA2_VARPD</name>
<dbReference type="AlphaFoldDB" id="A0AA91DJA2"/>
<dbReference type="Pfam" id="PF13563">
    <property type="entry name" value="2_5_RNA_ligase2"/>
    <property type="match status" value="1"/>
</dbReference>
<dbReference type="PANTHER" id="PTHR35561">
    <property type="entry name" value="RNA 2',3'-CYCLIC PHOSPHODIESTERASE"/>
    <property type="match status" value="1"/>
</dbReference>
<accession>A0AA91DJA2</accession>
<feature type="region of interest" description="Disordered" evidence="2">
    <location>
        <begin position="1"/>
        <end position="26"/>
    </location>
</feature>
<dbReference type="GO" id="GO:0016874">
    <property type="term" value="F:ligase activity"/>
    <property type="evidence" value="ECO:0007669"/>
    <property type="project" value="UniProtKB-KW"/>
</dbReference>
<dbReference type="InterPro" id="IPR009097">
    <property type="entry name" value="Cyclic_Pdiesterase"/>
</dbReference>
<evidence type="ECO:0000256" key="1">
    <source>
        <dbReference type="ARBA" id="ARBA00022801"/>
    </source>
</evidence>
<reference evidence="3 4" key="1">
    <citation type="submission" date="2016-03" db="EMBL/GenBank/DDBJ databases">
        <title>Genome sequence of Variovorax paradoxus KB5.</title>
        <authorList>
            <person name="Jeong H."/>
            <person name="Hong C.E."/>
            <person name="Jo S.H."/>
            <person name="Park J.M."/>
        </authorList>
    </citation>
    <scope>NUCLEOTIDE SEQUENCE [LARGE SCALE GENOMIC DNA]</scope>
    <source>
        <strain evidence="3 4">KB5</strain>
    </source>
</reference>
<sequence length="213" mass="23202">MSQQLLLPGIDPPPRPLPRPRSKAQRAEPMPHSLFFALLPGAQDASTIAALGERMNFQHALKGTVVEAHRLHVTLFDLGDYAAVPRDKVEQALAAAATLPPPAFDVVFDEAMSYAKSQALVLYGDDAGVEALMAFRQRLGEALADAGFKPKRSFTPHMTLVYARRKLEKHAIEEPMRWRAGKLALIDSHVGQGVHEVLGQWPAAALVSEATEA</sequence>
<gene>
    <name evidence="3" type="ORF">A3K87_27790</name>
</gene>
<dbReference type="SUPFAM" id="SSF55144">
    <property type="entry name" value="LigT-like"/>
    <property type="match status" value="1"/>
</dbReference>
<dbReference type="GO" id="GO:0008664">
    <property type="term" value="F:RNA 2',3'-cyclic 3'-phosphodiesterase activity"/>
    <property type="evidence" value="ECO:0007669"/>
    <property type="project" value="InterPro"/>
</dbReference>
<dbReference type="GO" id="GO:0004113">
    <property type="term" value="F:2',3'-cyclic-nucleotide 3'-phosphodiesterase activity"/>
    <property type="evidence" value="ECO:0007669"/>
    <property type="project" value="InterPro"/>
</dbReference>
<evidence type="ECO:0000313" key="4">
    <source>
        <dbReference type="Proteomes" id="UP000077852"/>
    </source>
</evidence>